<feature type="binding site" evidence="7">
    <location>
        <position position="303"/>
    </location>
    <ligand>
        <name>[4Fe-4S] cluster</name>
        <dbReference type="ChEBI" id="CHEBI:49883"/>
    </ligand>
</feature>
<keyword evidence="4 7" id="KW-0408">Iron</keyword>
<evidence type="ECO:0000256" key="4">
    <source>
        <dbReference type="ARBA" id="ARBA00023004"/>
    </source>
</evidence>
<comment type="subunit">
    <text evidence="1 7">Heterodimer of LeuC and LeuD.</text>
</comment>
<dbReference type="UniPathway" id="UPA00048">
    <property type="reaction ID" value="UER00071"/>
</dbReference>
<dbReference type="NCBIfam" id="TIGR01343">
    <property type="entry name" value="hacA_fam"/>
    <property type="match status" value="1"/>
</dbReference>
<dbReference type="OrthoDB" id="9802769at2"/>
<dbReference type="GO" id="GO:0009098">
    <property type="term" value="P:L-leucine biosynthetic process"/>
    <property type="evidence" value="ECO:0007669"/>
    <property type="project" value="UniProtKB-UniRule"/>
</dbReference>
<evidence type="ECO:0000256" key="6">
    <source>
        <dbReference type="ARBA" id="ARBA00023239"/>
    </source>
</evidence>
<evidence type="ECO:0000313" key="10">
    <source>
        <dbReference type="Proteomes" id="UP000308054"/>
    </source>
</evidence>
<name>A0A4S2H444_9PROT</name>
<dbReference type="HAMAP" id="MF_01027">
    <property type="entry name" value="LeuC_type2"/>
    <property type="match status" value="1"/>
</dbReference>
<evidence type="ECO:0000256" key="7">
    <source>
        <dbReference type="HAMAP-Rule" id="MF_01027"/>
    </source>
</evidence>
<reference evidence="9 10" key="1">
    <citation type="journal article" date="2017" name="Int. J. Syst. Evol. Microbiol.">
        <title>Marinicauda algicola sp. nov., isolated from a marine red alga Rhodosorus marinus.</title>
        <authorList>
            <person name="Jeong S.E."/>
            <person name="Jeon S.H."/>
            <person name="Chun B.H."/>
            <person name="Kim D.W."/>
            <person name="Jeon C.O."/>
        </authorList>
    </citation>
    <scope>NUCLEOTIDE SEQUENCE [LARGE SCALE GENOMIC DNA]</scope>
    <source>
        <strain evidence="9 10">JCM 31718</strain>
    </source>
</reference>
<dbReference type="EMBL" id="SRXW01000001">
    <property type="protein sequence ID" value="TGY90168.1"/>
    <property type="molecule type" value="Genomic_DNA"/>
</dbReference>
<dbReference type="InterPro" id="IPR036008">
    <property type="entry name" value="Aconitase_4Fe-4S_dom"/>
</dbReference>
<dbReference type="PRINTS" id="PR00415">
    <property type="entry name" value="ACONITASE"/>
</dbReference>
<keyword evidence="10" id="KW-1185">Reference proteome</keyword>
<dbReference type="RefSeq" id="WP_135994666.1">
    <property type="nucleotide sequence ID" value="NZ_CP071057.1"/>
</dbReference>
<dbReference type="InterPro" id="IPR015931">
    <property type="entry name" value="Acnase/IPM_dHydase_lsu_aba_1/3"/>
</dbReference>
<feature type="domain" description="Aconitase/3-isopropylmalate dehydratase large subunit alpha/beta/alpha" evidence="8">
    <location>
        <begin position="291"/>
        <end position="414"/>
    </location>
</feature>
<organism evidence="9 10">
    <name type="scientific">Marinicauda algicola</name>
    <dbReference type="NCBI Taxonomy" id="2029849"/>
    <lineage>
        <taxon>Bacteria</taxon>
        <taxon>Pseudomonadati</taxon>
        <taxon>Pseudomonadota</taxon>
        <taxon>Alphaproteobacteria</taxon>
        <taxon>Maricaulales</taxon>
        <taxon>Maricaulaceae</taxon>
        <taxon>Marinicauda</taxon>
    </lineage>
</organism>
<sequence>MTRPRTLVEKIMARASGGADVRPGDIVTVQVDLAMAHDSSGPRRWRARLEALGARLWDPDKVVIVSDHYVPAVDPASAEILKTTREFARDYGVERFYDMRGICHVVLPEHGHLKPGMFVAGGDSHTTNGGAFGCYAAGFGATDMTAIVATGKTWTVVPETIRVEIAGEFREGVAAKDVMLLLCRELGMGNHFKTIEYGGPAVRAMDMEARMVLSNMAAELGGDTGLIEPDETTLSHIRAHGGEVEDEAIARWRSDAGCGYAKVHAVDASALQPQVAAPHSPANSDAISNASGERIDQAYIGACIGAKLTDLQMAARVLEGRKVARGVRLLVAPASAKVTHAAARDGTLATLTEAGAVILPSGCGACAGLGAGLLAEGEVCISSTNRNFRGRMGHKDAQVWLGSPFTVAASAVTGTITDPREFLGERRRAA</sequence>
<evidence type="ECO:0000256" key="3">
    <source>
        <dbReference type="ARBA" id="ARBA00022723"/>
    </source>
</evidence>
<keyword evidence="7" id="KW-0028">Amino-acid biosynthesis</keyword>
<protein>
    <recommendedName>
        <fullName evidence="7">3-isopropylmalate dehydratase large subunit</fullName>
        <ecNumber evidence="7">4.2.1.33</ecNumber>
    </recommendedName>
    <alternativeName>
        <fullName evidence="7">Alpha-IPM isomerase</fullName>
        <shortName evidence="7">IPMI</shortName>
    </alternativeName>
    <alternativeName>
        <fullName evidence="7">Isopropylmalate isomerase</fullName>
    </alternativeName>
</protein>
<dbReference type="InterPro" id="IPR001030">
    <property type="entry name" value="Acoase/IPM_deHydtase_lsu_aba"/>
</dbReference>
<comment type="similarity">
    <text evidence="7">Belongs to the aconitase/IPM isomerase family. LeuC type 2 subfamily.</text>
</comment>
<comment type="function">
    <text evidence="7">Catalyzes the isomerization between 2-isopropylmalate and 3-isopropylmalate, via the formation of 2-isopropylmaleate.</text>
</comment>
<dbReference type="SUPFAM" id="SSF53732">
    <property type="entry name" value="Aconitase iron-sulfur domain"/>
    <property type="match status" value="1"/>
</dbReference>
<dbReference type="GO" id="GO:0051539">
    <property type="term" value="F:4 iron, 4 sulfur cluster binding"/>
    <property type="evidence" value="ECO:0007669"/>
    <property type="project" value="UniProtKB-KW"/>
</dbReference>
<dbReference type="GO" id="GO:0046872">
    <property type="term" value="F:metal ion binding"/>
    <property type="evidence" value="ECO:0007669"/>
    <property type="project" value="UniProtKB-KW"/>
</dbReference>
<keyword evidence="3 7" id="KW-0479">Metal-binding</keyword>
<feature type="domain" description="Aconitase/3-isopropylmalate dehydratase large subunit alpha/beta/alpha" evidence="8">
    <location>
        <begin position="25"/>
        <end position="289"/>
    </location>
</feature>
<gene>
    <name evidence="7" type="primary">leuC</name>
    <name evidence="9" type="ORF">E5163_03315</name>
</gene>
<dbReference type="Proteomes" id="UP000308054">
    <property type="component" value="Unassembled WGS sequence"/>
</dbReference>
<keyword evidence="7" id="KW-0100">Branched-chain amino acid biosynthesis</keyword>
<dbReference type="PANTHER" id="PTHR43822">
    <property type="entry name" value="HOMOACONITASE, MITOCHONDRIAL-RELATED"/>
    <property type="match status" value="1"/>
</dbReference>
<dbReference type="AlphaFoldDB" id="A0A4S2H444"/>
<dbReference type="EC" id="4.2.1.33" evidence="7"/>
<dbReference type="InterPro" id="IPR050067">
    <property type="entry name" value="IPM_dehydratase_rel_enz"/>
</dbReference>
<evidence type="ECO:0000256" key="2">
    <source>
        <dbReference type="ARBA" id="ARBA00022485"/>
    </source>
</evidence>
<evidence type="ECO:0000313" key="9">
    <source>
        <dbReference type="EMBL" id="TGY90168.1"/>
    </source>
</evidence>
<accession>A0A4S2H444</accession>
<dbReference type="GO" id="GO:0003861">
    <property type="term" value="F:3-isopropylmalate dehydratase activity"/>
    <property type="evidence" value="ECO:0007669"/>
    <property type="project" value="UniProtKB-UniRule"/>
</dbReference>
<feature type="binding site" evidence="7">
    <location>
        <position position="366"/>
    </location>
    <ligand>
        <name>[4Fe-4S] cluster</name>
        <dbReference type="ChEBI" id="CHEBI:49883"/>
    </ligand>
</feature>
<comment type="cofactor">
    <cofactor evidence="7">
        <name>[4Fe-4S] cluster</name>
        <dbReference type="ChEBI" id="CHEBI:49883"/>
    </cofactor>
    <text evidence="7">Binds 1 [4Fe-4S] cluster per subunit.</text>
</comment>
<proteinExistence type="inferred from homology"/>
<keyword evidence="7" id="KW-0432">Leucine biosynthesis</keyword>
<dbReference type="Gene3D" id="3.30.499.10">
    <property type="entry name" value="Aconitase, domain 3"/>
    <property type="match status" value="2"/>
</dbReference>
<comment type="caution">
    <text evidence="9">The sequence shown here is derived from an EMBL/GenBank/DDBJ whole genome shotgun (WGS) entry which is preliminary data.</text>
</comment>
<comment type="catalytic activity">
    <reaction evidence="7">
        <text>(2R,3S)-3-isopropylmalate = (2S)-2-isopropylmalate</text>
        <dbReference type="Rhea" id="RHEA:32287"/>
        <dbReference type="ChEBI" id="CHEBI:1178"/>
        <dbReference type="ChEBI" id="CHEBI:35121"/>
        <dbReference type="EC" id="4.2.1.33"/>
    </reaction>
</comment>
<dbReference type="NCBIfam" id="NF001614">
    <property type="entry name" value="PRK00402.1"/>
    <property type="match status" value="1"/>
</dbReference>
<dbReference type="PANTHER" id="PTHR43822:SF2">
    <property type="entry name" value="HOMOACONITASE, MITOCHONDRIAL"/>
    <property type="match status" value="1"/>
</dbReference>
<dbReference type="InterPro" id="IPR011826">
    <property type="entry name" value="HAcnase/IPMdehydase_lsu_prok"/>
</dbReference>
<keyword evidence="6 7" id="KW-0456">Lyase</keyword>
<dbReference type="Pfam" id="PF00330">
    <property type="entry name" value="Aconitase"/>
    <property type="match status" value="2"/>
</dbReference>
<evidence type="ECO:0000256" key="5">
    <source>
        <dbReference type="ARBA" id="ARBA00023014"/>
    </source>
</evidence>
<evidence type="ECO:0000259" key="8">
    <source>
        <dbReference type="Pfam" id="PF00330"/>
    </source>
</evidence>
<evidence type="ECO:0000256" key="1">
    <source>
        <dbReference type="ARBA" id="ARBA00011271"/>
    </source>
</evidence>
<keyword evidence="5 7" id="KW-0411">Iron-sulfur</keyword>
<keyword evidence="2 7" id="KW-0004">4Fe-4S</keyword>
<dbReference type="InterPro" id="IPR006251">
    <property type="entry name" value="Homoacnase/IPMdehydase_lsu"/>
</dbReference>
<feature type="binding site" evidence="7">
    <location>
        <position position="363"/>
    </location>
    <ligand>
        <name>[4Fe-4S] cluster</name>
        <dbReference type="ChEBI" id="CHEBI:49883"/>
    </ligand>
</feature>
<dbReference type="NCBIfam" id="TIGR02086">
    <property type="entry name" value="IPMI_arch"/>
    <property type="match status" value="1"/>
</dbReference>
<comment type="pathway">
    <text evidence="7">Amino-acid biosynthesis; L-leucine biosynthesis; L-leucine from 3-methyl-2-oxobutanoate: step 2/4.</text>
</comment>